<evidence type="ECO:0000313" key="2">
    <source>
        <dbReference type="EMBL" id="CAL1591247.1"/>
    </source>
</evidence>
<name>A0AAV2KT09_KNICA</name>
<evidence type="ECO:0000313" key="3">
    <source>
        <dbReference type="Proteomes" id="UP001497482"/>
    </source>
</evidence>
<keyword evidence="3" id="KW-1185">Reference proteome</keyword>
<gene>
    <name evidence="2" type="ORF">KC01_LOCUS20634</name>
</gene>
<organism evidence="2 3">
    <name type="scientific">Knipowitschia caucasica</name>
    <name type="common">Caucasian dwarf goby</name>
    <name type="synonym">Pomatoschistus caucasicus</name>
    <dbReference type="NCBI Taxonomy" id="637954"/>
    <lineage>
        <taxon>Eukaryota</taxon>
        <taxon>Metazoa</taxon>
        <taxon>Chordata</taxon>
        <taxon>Craniata</taxon>
        <taxon>Vertebrata</taxon>
        <taxon>Euteleostomi</taxon>
        <taxon>Actinopterygii</taxon>
        <taxon>Neopterygii</taxon>
        <taxon>Teleostei</taxon>
        <taxon>Neoteleostei</taxon>
        <taxon>Acanthomorphata</taxon>
        <taxon>Gobiaria</taxon>
        <taxon>Gobiiformes</taxon>
        <taxon>Gobioidei</taxon>
        <taxon>Gobiidae</taxon>
        <taxon>Gobiinae</taxon>
        <taxon>Knipowitschia</taxon>
    </lineage>
</organism>
<accession>A0AAV2KT09</accession>
<protein>
    <submittedName>
        <fullName evidence="2">Uncharacterized protein</fullName>
    </submittedName>
</protein>
<feature type="compositionally biased region" description="Polar residues" evidence="1">
    <location>
        <begin position="9"/>
        <end position="22"/>
    </location>
</feature>
<feature type="compositionally biased region" description="Basic and acidic residues" evidence="1">
    <location>
        <begin position="27"/>
        <end position="81"/>
    </location>
</feature>
<feature type="region of interest" description="Disordered" evidence="1">
    <location>
        <begin position="1"/>
        <end position="83"/>
    </location>
</feature>
<sequence length="123" mass="13512">MAAALGVSLTGSPQLPRSSSHMSPRVQHSEQRGRPSSEEDRAGRKTEQGGRPSSEEDRAARKTEQRGRPSSEEDRAARKTEATATIRAALTGNIPFKNSDHDVAIPRISTNGQMQRFRRGMML</sequence>
<dbReference type="AlphaFoldDB" id="A0AAV2KT09"/>
<reference evidence="2 3" key="1">
    <citation type="submission" date="2024-04" db="EMBL/GenBank/DDBJ databases">
        <authorList>
            <person name="Waldvogel A.-M."/>
            <person name="Schoenle A."/>
        </authorList>
    </citation>
    <scope>NUCLEOTIDE SEQUENCE [LARGE SCALE GENOMIC DNA]</scope>
</reference>
<dbReference type="Proteomes" id="UP001497482">
    <property type="component" value="Chromosome 19"/>
</dbReference>
<evidence type="ECO:0000256" key="1">
    <source>
        <dbReference type="SAM" id="MobiDB-lite"/>
    </source>
</evidence>
<proteinExistence type="predicted"/>
<dbReference type="EMBL" id="OZ035841">
    <property type="protein sequence ID" value="CAL1591247.1"/>
    <property type="molecule type" value="Genomic_DNA"/>
</dbReference>